<comment type="caution">
    <text evidence="1">The sequence shown here is derived from an EMBL/GenBank/DDBJ whole genome shotgun (WGS) entry which is preliminary data.</text>
</comment>
<protein>
    <submittedName>
        <fullName evidence="1">Uncharacterized protein</fullName>
    </submittedName>
</protein>
<name>A0ACB5R5G7_9BURK</name>
<evidence type="ECO:0000313" key="1">
    <source>
        <dbReference type="EMBL" id="GJH22452.1"/>
    </source>
</evidence>
<dbReference type="EMBL" id="BPUR01000041">
    <property type="protein sequence ID" value="GJH22452.1"/>
    <property type="molecule type" value="Genomic_DNA"/>
</dbReference>
<dbReference type="Proteomes" id="UP001055013">
    <property type="component" value="Unassembled WGS sequence"/>
</dbReference>
<organism evidence="1 2">
    <name type="scientific">Caballeronia novacaledonica</name>
    <dbReference type="NCBI Taxonomy" id="1544861"/>
    <lineage>
        <taxon>Bacteria</taxon>
        <taxon>Pseudomonadati</taxon>
        <taxon>Pseudomonadota</taxon>
        <taxon>Betaproteobacteria</taxon>
        <taxon>Burkholderiales</taxon>
        <taxon>Burkholderiaceae</taxon>
        <taxon>Caballeronia</taxon>
    </lineage>
</organism>
<reference evidence="1" key="1">
    <citation type="submission" date="2021-09" db="EMBL/GenBank/DDBJ databases">
        <title>Isolation and characterization of 3-chlorobenzoate degrading bacteria from soils in Shizuoka.</title>
        <authorList>
            <person name="Ifat A."/>
            <person name="Ogawa N."/>
            <person name="Kimbara K."/>
            <person name="Moriuchi R."/>
            <person name="Dohra H."/>
            <person name="Shintani M."/>
        </authorList>
    </citation>
    <scope>NUCLEOTIDE SEQUENCE</scope>
    <source>
        <strain evidence="1">19CS2-2</strain>
    </source>
</reference>
<proteinExistence type="predicted"/>
<evidence type="ECO:0000313" key="2">
    <source>
        <dbReference type="Proteomes" id="UP001055013"/>
    </source>
</evidence>
<keyword evidence="2" id="KW-1185">Reference proteome</keyword>
<gene>
    <name evidence="1" type="ORF">CBA19CS22_37940</name>
</gene>
<sequence>MSSRERFNEWYAKEYDGHDSGLLMTYGAAWAAWQAAERQALERAAQACKKEAEDSKRHRLHEYAAGANICASNIRELMEPK</sequence>
<accession>A0ACB5R5G7</accession>